<dbReference type="STRING" id="400092.PKOR_16340"/>
<dbReference type="EMBL" id="CP009621">
    <property type="protein sequence ID" value="AKD04368.1"/>
    <property type="molecule type" value="Genomic_DNA"/>
</dbReference>
<gene>
    <name evidence="2" type="ORF">PKOR_16340</name>
</gene>
<accession>A0A0E3ZFI6</accession>
<evidence type="ECO:0000313" key="3">
    <source>
        <dbReference type="Proteomes" id="UP000033109"/>
    </source>
</evidence>
<feature type="region of interest" description="Disordered" evidence="1">
    <location>
        <begin position="116"/>
        <end position="136"/>
    </location>
</feature>
<keyword evidence="3" id="KW-1185">Reference proteome</keyword>
<dbReference type="HOGENOM" id="CLU_1873530_0_0_10"/>
<evidence type="ECO:0000256" key="1">
    <source>
        <dbReference type="SAM" id="MobiDB-lite"/>
    </source>
</evidence>
<protein>
    <submittedName>
        <fullName evidence="2">Uncharacterized protein</fullName>
    </submittedName>
</protein>
<organism evidence="2 3">
    <name type="scientific">Pontibacter korlensis</name>
    <dbReference type="NCBI Taxonomy" id="400092"/>
    <lineage>
        <taxon>Bacteria</taxon>
        <taxon>Pseudomonadati</taxon>
        <taxon>Bacteroidota</taxon>
        <taxon>Cytophagia</taxon>
        <taxon>Cytophagales</taxon>
        <taxon>Hymenobacteraceae</taxon>
        <taxon>Pontibacter</taxon>
    </lineage>
</organism>
<dbReference type="KEGG" id="pko:PKOR_16340"/>
<proteinExistence type="predicted"/>
<dbReference type="Proteomes" id="UP000033109">
    <property type="component" value="Chromosome"/>
</dbReference>
<name>A0A0E3ZFI6_9BACT</name>
<reference evidence="2 3" key="1">
    <citation type="journal article" date="2015" name="Sci. Rep.">
        <title>Unraveling adaptation of Pontibacter korlensis to radiation and infertility in desert through complete genome and comparative transcriptomic analysis.</title>
        <authorList>
            <person name="Dai J."/>
            <person name="Dai W."/>
            <person name="Qiu C."/>
            <person name="Yang Z."/>
            <person name="Zhang Y."/>
            <person name="Zhou M."/>
            <person name="Zhang L."/>
            <person name="Fang C."/>
            <person name="Gao Q."/>
            <person name="Yang Q."/>
            <person name="Li X."/>
            <person name="Wang Z."/>
            <person name="Wang Z."/>
            <person name="Jia Z."/>
            <person name="Chen X."/>
        </authorList>
    </citation>
    <scope>NUCLEOTIDE SEQUENCE [LARGE SCALE GENOMIC DNA]</scope>
    <source>
        <strain evidence="2 3">X14-1T</strain>
    </source>
</reference>
<dbReference type="PATRIC" id="fig|400092.3.peg.3582"/>
<dbReference type="AlphaFoldDB" id="A0A0E3ZFI6"/>
<sequence>MAFIFILILPMKQVLPFLIFLLITSCTSETLLVPQAQQQIREQIRVHYNSLQLEGYSPISNRGIDTIAVHRNQRGEETGIIGEITHRYRFLKSDSLTTQSQVFEVQVYAEDVVTSPAKPLPSKQPPRVEILKQNHL</sequence>
<evidence type="ECO:0000313" key="2">
    <source>
        <dbReference type="EMBL" id="AKD04368.1"/>
    </source>
</evidence>